<comment type="caution">
    <text evidence="2">The sequence shown here is derived from an EMBL/GenBank/DDBJ whole genome shotgun (WGS) entry which is preliminary data.</text>
</comment>
<name>A0A498J501_MALDO</name>
<reference evidence="2 3" key="1">
    <citation type="submission" date="2018-10" db="EMBL/GenBank/DDBJ databases">
        <title>A high-quality apple genome assembly.</title>
        <authorList>
            <person name="Hu J."/>
        </authorList>
    </citation>
    <scope>NUCLEOTIDE SEQUENCE [LARGE SCALE GENOMIC DNA]</scope>
    <source>
        <strain evidence="3">cv. HFTH1</strain>
        <tissue evidence="2">Young leaf</tissue>
    </source>
</reference>
<evidence type="ECO:0000256" key="1">
    <source>
        <dbReference type="SAM" id="Phobius"/>
    </source>
</evidence>
<sequence>MHCSRTVRGLKSPSNVLQYKDDFALGDHAPVIGSSAPFLLCLLFGFASLSLHFQLLLILEPRFFSSHAFVVLAVHLSHLSLADYPRPFSFRKTNVLWKSYGYDLRSCCSNFRLCLQPCKLFAINSCDQLSGNFSVQSGHGLPSNHRQTNSITAVCEFLFRICVDLNETLNGLVSMIKEECRIIVKSGQQKKDKKKGMNLEESGVQII</sequence>
<dbReference type="Proteomes" id="UP000290289">
    <property type="component" value="Chromosome 9"/>
</dbReference>
<proteinExistence type="predicted"/>
<feature type="transmembrane region" description="Helical" evidence="1">
    <location>
        <begin position="38"/>
        <end position="58"/>
    </location>
</feature>
<keyword evidence="3" id="KW-1185">Reference proteome</keyword>
<dbReference type="AlphaFoldDB" id="A0A498J501"/>
<gene>
    <name evidence="2" type="ORF">DVH24_000140</name>
</gene>
<keyword evidence="1" id="KW-0812">Transmembrane</keyword>
<keyword evidence="1" id="KW-1133">Transmembrane helix</keyword>
<evidence type="ECO:0000313" key="3">
    <source>
        <dbReference type="Proteomes" id="UP000290289"/>
    </source>
</evidence>
<keyword evidence="1" id="KW-0472">Membrane</keyword>
<organism evidence="2 3">
    <name type="scientific">Malus domestica</name>
    <name type="common">Apple</name>
    <name type="synonym">Pyrus malus</name>
    <dbReference type="NCBI Taxonomy" id="3750"/>
    <lineage>
        <taxon>Eukaryota</taxon>
        <taxon>Viridiplantae</taxon>
        <taxon>Streptophyta</taxon>
        <taxon>Embryophyta</taxon>
        <taxon>Tracheophyta</taxon>
        <taxon>Spermatophyta</taxon>
        <taxon>Magnoliopsida</taxon>
        <taxon>eudicotyledons</taxon>
        <taxon>Gunneridae</taxon>
        <taxon>Pentapetalae</taxon>
        <taxon>rosids</taxon>
        <taxon>fabids</taxon>
        <taxon>Rosales</taxon>
        <taxon>Rosaceae</taxon>
        <taxon>Amygdaloideae</taxon>
        <taxon>Maleae</taxon>
        <taxon>Malus</taxon>
    </lineage>
</organism>
<protein>
    <submittedName>
        <fullName evidence="2">Uncharacterized protein</fullName>
    </submittedName>
</protein>
<dbReference type="EMBL" id="RDQH01000335">
    <property type="protein sequence ID" value="RXH88541.1"/>
    <property type="molecule type" value="Genomic_DNA"/>
</dbReference>
<evidence type="ECO:0000313" key="2">
    <source>
        <dbReference type="EMBL" id="RXH88541.1"/>
    </source>
</evidence>
<accession>A0A498J501</accession>